<dbReference type="InterPro" id="IPR045006">
    <property type="entry name" value="CHLI-like"/>
</dbReference>
<sequence>MLARVTTFALDGVESRRVWVEADIRSGLPAFTIVGLADKAVREARERVRAAMVNSGFEFPNKRITVNLAPAYLNKVGPGFDLPLAIAVLAAAGQVPEEAVAGCAMSGELSLAGEIRPVRGALAIAEGARRHGLARLVLPRARAREAALVEGLEVCGVESLQEVVDLLHGRVEPAALGPPGAPDPVDVGPEAPDLSDVRGHNALIGAIEAAAAGGHNLFLHGPPGTGKTMLARRIPSILPPLSPHEAIGVTRIHSVAGLHDGAGLVADRPFRSPHHTISPSGLVGGGSSPMPGEVTLAHHGVLFLDEVSEFPRSSLEALRVPLEDGRVSIVRGQRLVVYPSRCMLVAAANPCPCGMGGRRCHCTGADLSRHERRLSGPLLDRIDISLWIERPSAEALKSQAAEPSAVVRERVIAARERQARRFAGLGIACNAEMTPRMLTELSRATPSALRVLYDLHDREALSARGHARVLRVARTLADLDGFERVGPEHVAAAAHHRTIEAQAA</sequence>
<protein>
    <submittedName>
        <fullName evidence="3">MG(2+) CHELATASE FAMILY PROTEIN / ComM-related protein</fullName>
    </submittedName>
</protein>
<dbReference type="InterPro" id="IPR025158">
    <property type="entry name" value="Mg_chelat-rel_C"/>
</dbReference>
<dbReference type="InterPro" id="IPR000523">
    <property type="entry name" value="Mg_chelatse_chII-like_cat_dom"/>
</dbReference>
<accession>A0A6J4RTG2</accession>
<dbReference type="PANTHER" id="PTHR32039">
    <property type="entry name" value="MAGNESIUM-CHELATASE SUBUNIT CHLI"/>
    <property type="match status" value="1"/>
</dbReference>
<dbReference type="InterPro" id="IPR027417">
    <property type="entry name" value="P-loop_NTPase"/>
</dbReference>
<feature type="domain" description="AAA+ ATPase" evidence="2">
    <location>
        <begin position="213"/>
        <end position="392"/>
    </location>
</feature>
<dbReference type="EMBL" id="CADCVS010000138">
    <property type="protein sequence ID" value="CAA9481672.1"/>
    <property type="molecule type" value="Genomic_DNA"/>
</dbReference>
<evidence type="ECO:0000256" key="1">
    <source>
        <dbReference type="ARBA" id="ARBA00006354"/>
    </source>
</evidence>
<organism evidence="3">
    <name type="scientific">uncultured Solirubrobacteraceae bacterium</name>
    <dbReference type="NCBI Taxonomy" id="1162706"/>
    <lineage>
        <taxon>Bacteria</taxon>
        <taxon>Bacillati</taxon>
        <taxon>Actinomycetota</taxon>
        <taxon>Thermoleophilia</taxon>
        <taxon>Solirubrobacterales</taxon>
        <taxon>Solirubrobacteraceae</taxon>
        <taxon>environmental samples</taxon>
    </lineage>
</organism>
<dbReference type="InterPro" id="IPR020568">
    <property type="entry name" value="Ribosomal_Su5_D2-typ_SF"/>
</dbReference>
<dbReference type="SUPFAM" id="SSF52540">
    <property type="entry name" value="P-loop containing nucleoside triphosphate hydrolases"/>
    <property type="match status" value="1"/>
</dbReference>
<dbReference type="AlphaFoldDB" id="A0A6J4RTG2"/>
<dbReference type="SUPFAM" id="SSF54211">
    <property type="entry name" value="Ribosomal protein S5 domain 2-like"/>
    <property type="match status" value="1"/>
</dbReference>
<dbReference type="InterPro" id="IPR004482">
    <property type="entry name" value="Mg_chelat-rel"/>
</dbReference>
<dbReference type="Gene3D" id="3.40.50.300">
    <property type="entry name" value="P-loop containing nucleotide triphosphate hydrolases"/>
    <property type="match status" value="1"/>
</dbReference>
<dbReference type="SMART" id="SM00382">
    <property type="entry name" value="AAA"/>
    <property type="match status" value="1"/>
</dbReference>
<dbReference type="InterPro" id="IPR014721">
    <property type="entry name" value="Ribsml_uS5_D2-typ_fold_subgr"/>
</dbReference>
<evidence type="ECO:0000259" key="2">
    <source>
        <dbReference type="SMART" id="SM00382"/>
    </source>
</evidence>
<dbReference type="Pfam" id="PF13541">
    <property type="entry name" value="ChlI"/>
    <property type="match status" value="1"/>
</dbReference>
<evidence type="ECO:0000313" key="3">
    <source>
        <dbReference type="EMBL" id="CAA9481672.1"/>
    </source>
</evidence>
<gene>
    <name evidence="3" type="ORF">AVDCRST_MAG30-838</name>
</gene>
<dbReference type="Pfam" id="PF13335">
    <property type="entry name" value="Mg_chelatase_C"/>
    <property type="match status" value="1"/>
</dbReference>
<dbReference type="Gene3D" id="3.30.230.10">
    <property type="match status" value="1"/>
</dbReference>
<dbReference type="NCBIfam" id="TIGR00368">
    <property type="entry name" value="YifB family Mg chelatase-like AAA ATPase"/>
    <property type="match status" value="1"/>
</dbReference>
<name>A0A6J4RTG2_9ACTN</name>
<dbReference type="GO" id="GO:0005524">
    <property type="term" value="F:ATP binding"/>
    <property type="evidence" value="ECO:0007669"/>
    <property type="project" value="InterPro"/>
</dbReference>
<dbReference type="InterPro" id="IPR003593">
    <property type="entry name" value="AAA+_ATPase"/>
</dbReference>
<comment type="similarity">
    <text evidence="1">Belongs to the Mg-chelatase subunits D/I family. ComM subfamily.</text>
</comment>
<dbReference type="PANTHER" id="PTHR32039:SF7">
    <property type="entry name" value="COMPETENCE PROTEIN COMM"/>
    <property type="match status" value="1"/>
</dbReference>
<dbReference type="Pfam" id="PF01078">
    <property type="entry name" value="Mg_chelatase"/>
    <property type="match status" value="1"/>
</dbReference>
<reference evidence="3" key="1">
    <citation type="submission" date="2020-02" db="EMBL/GenBank/DDBJ databases">
        <authorList>
            <person name="Meier V. D."/>
        </authorList>
    </citation>
    <scope>NUCLEOTIDE SEQUENCE</scope>
    <source>
        <strain evidence="3">AVDCRST_MAG30</strain>
    </source>
</reference>
<proteinExistence type="inferred from homology"/>